<dbReference type="PANTHER" id="PTHR13887:SF14">
    <property type="entry name" value="DISULFIDE BOND FORMATION PROTEIN D"/>
    <property type="match status" value="1"/>
</dbReference>
<evidence type="ECO:0000256" key="1">
    <source>
        <dbReference type="ARBA" id="ARBA00005791"/>
    </source>
</evidence>
<sequence length="187" mass="21224">MKKGLFLLTVFALMFSTSLIAQSSAAGDARINIVKYSDYQCPACKYYVPIEKQLKEEYGDDISITTKHFPLSMHEFAQVAARAAEAARVQGKYQEMHDMIFAGQEQWARGNAETMFLGYARELDLDVEKFRNDMNSAEMQRIVMADKREGLELDVNSTPTFYVNGVKVERNPRTAAEFKNIIEAIVN</sequence>
<dbReference type="InterPro" id="IPR013766">
    <property type="entry name" value="Thioredoxin_domain"/>
</dbReference>
<evidence type="ECO:0000256" key="6">
    <source>
        <dbReference type="SAM" id="SignalP"/>
    </source>
</evidence>
<evidence type="ECO:0000256" key="4">
    <source>
        <dbReference type="ARBA" id="ARBA00023157"/>
    </source>
</evidence>
<organism evidence="8 9">
    <name type="scientific">Gracilimonas halophila</name>
    <dbReference type="NCBI Taxonomy" id="1834464"/>
    <lineage>
        <taxon>Bacteria</taxon>
        <taxon>Pseudomonadati</taxon>
        <taxon>Balneolota</taxon>
        <taxon>Balneolia</taxon>
        <taxon>Balneolales</taxon>
        <taxon>Balneolaceae</taxon>
        <taxon>Gracilimonas</taxon>
    </lineage>
</organism>
<dbReference type="RefSeq" id="WP_390297796.1">
    <property type="nucleotide sequence ID" value="NZ_JBHULI010000002.1"/>
</dbReference>
<keyword evidence="2 6" id="KW-0732">Signal</keyword>
<evidence type="ECO:0000313" key="9">
    <source>
        <dbReference type="Proteomes" id="UP001597460"/>
    </source>
</evidence>
<dbReference type="PANTHER" id="PTHR13887">
    <property type="entry name" value="GLUTATHIONE S-TRANSFERASE KAPPA"/>
    <property type="match status" value="1"/>
</dbReference>
<proteinExistence type="inferred from homology"/>
<feature type="chain" id="PRO_5047030751" evidence="6">
    <location>
        <begin position="22"/>
        <end position="187"/>
    </location>
</feature>
<dbReference type="EMBL" id="JBHULI010000002">
    <property type="protein sequence ID" value="MFD2531201.1"/>
    <property type="molecule type" value="Genomic_DNA"/>
</dbReference>
<dbReference type="SUPFAM" id="SSF52833">
    <property type="entry name" value="Thioredoxin-like"/>
    <property type="match status" value="1"/>
</dbReference>
<dbReference type="Gene3D" id="3.40.30.10">
    <property type="entry name" value="Glutaredoxin"/>
    <property type="match status" value="1"/>
</dbReference>
<evidence type="ECO:0000259" key="7">
    <source>
        <dbReference type="PROSITE" id="PS51352"/>
    </source>
</evidence>
<keyword evidence="5" id="KW-0676">Redox-active center</keyword>
<evidence type="ECO:0000256" key="3">
    <source>
        <dbReference type="ARBA" id="ARBA00023002"/>
    </source>
</evidence>
<evidence type="ECO:0000256" key="2">
    <source>
        <dbReference type="ARBA" id="ARBA00022729"/>
    </source>
</evidence>
<keyword evidence="3" id="KW-0560">Oxidoreductase</keyword>
<keyword evidence="9" id="KW-1185">Reference proteome</keyword>
<dbReference type="Proteomes" id="UP001597460">
    <property type="component" value="Unassembled WGS sequence"/>
</dbReference>
<protein>
    <submittedName>
        <fullName evidence="8">DsbA family protein</fullName>
    </submittedName>
</protein>
<dbReference type="InterPro" id="IPR036249">
    <property type="entry name" value="Thioredoxin-like_sf"/>
</dbReference>
<feature type="signal peptide" evidence="6">
    <location>
        <begin position="1"/>
        <end position="21"/>
    </location>
</feature>
<keyword evidence="4" id="KW-1015">Disulfide bond</keyword>
<comment type="caution">
    <text evidence="8">The sequence shown here is derived from an EMBL/GenBank/DDBJ whole genome shotgun (WGS) entry which is preliminary data.</text>
</comment>
<evidence type="ECO:0000256" key="5">
    <source>
        <dbReference type="ARBA" id="ARBA00023284"/>
    </source>
</evidence>
<name>A0ABW5JEN0_9BACT</name>
<feature type="domain" description="Thioredoxin" evidence="7">
    <location>
        <begin position="8"/>
        <end position="187"/>
    </location>
</feature>
<accession>A0ABW5JEN0</accession>
<evidence type="ECO:0000313" key="8">
    <source>
        <dbReference type="EMBL" id="MFD2531201.1"/>
    </source>
</evidence>
<dbReference type="Pfam" id="PF13462">
    <property type="entry name" value="Thioredoxin_4"/>
    <property type="match status" value="1"/>
</dbReference>
<gene>
    <name evidence="8" type="ORF">ACFSVN_01940</name>
</gene>
<comment type="similarity">
    <text evidence="1">Belongs to the thioredoxin family. DsbA subfamily.</text>
</comment>
<reference evidence="9" key="1">
    <citation type="journal article" date="2019" name="Int. J. Syst. Evol. Microbiol.">
        <title>The Global Catalogue of Microorganisms (GCM) 10K type strain sequencing project: providing services to taxonomists for standard genome sequencing and annotation.</title>
        <authorList>
            <consortium name="The Broad Institute Genomics Platform"/>
            <consortium name="The Broad Institute Genome Sequencing Center for Infectious Disease"/>
            <person name="Wu L."/>
            <person name="Ma J."/>
        </authorList>
    </citation>
    <scope>NUCLEOTIDE SEQUENCE [LARGE SCALE GENOMIC DNA]</scope>
    <source>
        <strain evidence="9">KCTC 52042</strain>
    </source>
</reference>
<dbReference type="InterPro" id="IPR012336">
    <property type="entry name" value="Thioredoxin-like_fold"/>
</dbReference>
<dbReference type="PROSITE" id="PS51352">
    <property type="entry name" value="THIOREDOXIN_2"/>
    <property type="match status" value="1"/>
</dbReference>